<evidence type="ECO:0000313" key="2">
    <source>
        <dbReference type="Proteomes" id="UP000187209"/>
    </source>
</evidence>
<dbReference type="Gene3D" id="3.40.50.1820">
    <property type="entry name" value="alpha/beta hydrolase"/>
    <property type="match status" value="1"/>
</dbReference>
<name>A0A1R2CY21_9CILI</name>
<comment type="caution">
    <text evidence="1">The sequence shown here is derived from an EMBL/GenBank/DDBJ whole genome shotgun (WGS) entry which is preliminary data.</text>
</comment>
<keyword evidence="2" id="KW-1185">Reference proteome</keyword>
<reference evidence="1 2" key="1">
    <citation type="submission" date="2016-11" db="EMBL/GenBank/DDBJ databases">
        <title>The macronuclear genome of Stentor coeruleus: a giant cell with tiny introns.</title>
        <authorList>
            <person name="Slabodnick M."/>
            <person name="Ruby J.G."/>
            <person name="Reiff S.B."/>
            <person name="Swart E.C."/>
            <person name="Gosai S."/>
            <person name="Prabakaran S."/>
            <person name="Witkowska E."/>
            <person name="Larue G.E."/>
            <person name="Fisher S."/>
            <person name="Freeman R.M."/>
            <person name="Gunawardena J."/>
            <person name="Chu W."/>
            <person name="Stover N.A."/>
            <person name="Gregory B.D."/>
            <person name="Nowacki M."/>
            <person name="Derisi J."/>
            <person name="Roy S.W."/>
            <person name="Marshall W.F."/>
            <person name="Sood P."/>
        </authorList>
    </citation>
    <scope>NUCLEOTIDE SEQUENCE [LARGE SCALE GENOMIC DNA]</scope>
    <source>
        <strain evidence="1">WM001</strain>
    </source>
</reference>
<evidence type="ECO:0000313" key="1">
    <source>
        <dbReference type="EMBL" id="OMJ93905.1"/>
    </source>
</evidence>
<accession>A0A1R2CY21</accession>
<proteinExistence type="predicted"/>
<sequence>MLKHPFVFIFNVLESQHAVFRTSLFSHIKWIFDQDNQKCIFLPIRNSAHSTLEHRAEIIDKKLRSIGSAHIVALSVSGVDCRIALSAFSTPMESLFTISSPHNGSTLATWAYSPERDLSLLDPICRFLGLPFDAFVELRTDRMQKINKKLSQVTTPICSTSSWKHPKPSLDLLTETAEFLQGNDDVIVKWNDGIFYVDEMKWGNHLLSFDGDHTEILGSNLKINCAPLYRLALDNAQRFELHQEGKVAN</sequence>
<dbReference type="OrthoDB" id="5592486at2759"/>
<gene>
    <name evidence="1" type="ORF">SteCoe_3103</name>
</gene>
<protein>
    <submittedName>
        <fullName evidence="1">Uncharacterized protein</fullName>
    </submittedName>
</protein>
<dbReference type="AlphaFoldDB" id="A0A1R2CY21"/>
<dbReference type="EMBL" id="MPUH01000035">
    <property type="protein sequence ID" value="OMJ93905.1"/>
    <property type="molecule type" value="Genomic_DNA"/>
</dbReference>
<organism evidence="1 2">
    <name type="scientific">Stentor coeruleus</name>
    <dbReference type="NCBI Taxonomy" id="5963"/>
    <lineage>
        <taxon>Eukaryota</taxon>
        <taxon>Sar</taxon>
        <taxon>Alveolata</taxon>
        <taxon>Ciliophora</taxon>
        <taxon>Postciliodesmatophora</taxon>
        <taxon>Heterotrichea</taxon>
        <taxon>Heterotrichida</taxon>
        <taxon>Stentoridae</taxon>
        <taxon>Stentor</taxon>
    </lineage>
</organism>
<dbReference type="InterPro" id="IPR029058">
    <property type="entry name" value="AB_hydrolase_fold"/>
</dbReference>
<dbReference type="Proteomes" id="UP000187209">
    <property type="component" value="Unassembled WGS sequence"/>
</dbReference>
<dbReference type="SUPFAM" id="SSF53474">
    <property type="entry name" value="alpha/beta-Hydrolases"/>
    <property type="match status" value="1"/>
</dbReference>